<dbReference type="OrthoDB" id="6433at10239"/>
<dbReference type="GeneID" id="7018716"/>
<name>B6RT63_9VIRU</name>
<reference evidence="2 3" key="1">
    <citation type="journal article" date="2008" name="Appl. Environ. Microbiol.">
        <title>Molecular characterization of a variant of Bacillus anthracis-specific phage AP50 with improved bacteriolytic activity.</title>
        <authorList>
            <person name="Sozhamannan S."/>
            <person name="McKinstry M."/>
            <person name="Lentz S.M."/>
            <person name="Jalasvuori M."/>
            <person name="McAfee F."/>
            <person name="Smith A."/>
            <person name="Dabbs J."/>
            <person name="Ackermann H.W."/>
            <person name="Bamford J.K."/>
            <person name="Mateczun A."/>
            <person name="Read T.D."/>
        </authorList>
    </citation>
    <scope>NUCLEOTIDE SEQUENCE</scope>
</reference>
<dbReference type="Pfam" id="PF01520">
    <property type="entry name" value="Amidase_3"/>
    <property type="match status" value="1"/>
</dbReference>
<dbReference type="Gene3D" id="3.30.70.2030">
    <property type="match status" value="1"/>
</dbReference>
<dbReference type="RefSeq" id="YP_002302543.1">
    <property type="nucleotide sequence ID" value="NC_011523.1"/>
</dbReference>
<dbReference type="GO" id="GO:0009253">
    <property type="term" value="P:peptidoglycan catabolic process"/>
    <property type="evidence" value="ECO:0007669"/>
    <property type="project" value="InterPro"/>
</dbReference>
<dbReference type="Pfam" id="PF12123">
    <property type="entry name" value="CBD_PlyG"/>
    <property type="match status" value="1"/>
</dbReference>
<dbReference type="InterPro" id="IPR021976">
    <property type="entry name" value="Amidase_C"/>
</dbReference>
<evidence type="ECO:0000313" key="3">
    <source>
        <dbReference type="Proteomes" id="UP000002379"/>
    </source>
</evidence>
<dbReference type="PANTHER" id="PTHR30404">
    <property type="entry name" value="N-ACETYLMURAMOYL-L-ALANINE AMIDASE"/>
    <property type="match status" value="1"/>
</dbReference>
<dbReference type="EMBL" id="EU408779">
    <property type="protein sequence ID" value="ACB54930.1"/>
    <property type="molecule type" value="Genomic_DNA"/>
</dbReference>
<dbReference type="KEGG" id="vg:7018716"/>
<evidence type="ECO:0000259" key="1">
    <source>
        <dbReference type="SMART" id="SM00646"/>
    </source>
</evidence>
<dbReference type="Proteomes" id="UP000002379">
    <property type="component" value="Segment"/>
</dbReference>
<accession>B6RT63</accession>
<evidence type="ECO:0000313" key="2">
    <source>
        <dbReference type="EMBL" id="ACB54930.1"/>
    </source>
</evidence>
<dbReference type="CDD" id="cd02696">
    <property type="entry name" value="MurNAc-LAA"/>
    <property type="match status" value="1"/>
</dbReference>
<dbReference type="Gene3D" id="3.40.630.40">
    <property type="entry name" value="Zn-dependent exopeptidases"/>
    <property type="match status" value="1"/>
</dbReference>
<dbReference type="InterPro" id="IPR050695">
    <property type="entry name" value="N-acetylmuramoyl_amidase_3"/>
</dbReference>
<dbReference type="PANTHER" id="PTHR30404:SF8">
    <property type="entry name" value="AUTOLYSIN PH-RELATED"/>
    <property type="match status" value="1"/>
</dbReference>
<feature type="domain" description="MurNAc-LAA" evidence="1">
    <location>
        <begin position="68"/>
        <end position="172"/>
    </location>
</feature>
<dbReference type="SMART" id="SM00646">
    <property type="entry name" value="Ami_3"/>
    <property type="match status" value="1"/>
</dbReference>
<keyword evidence="3" id="KW-1185">Reference proteome</keyword>
<sequence length="252" mass="27737">MYDLYTFGAGHNFKVPGASGNGYKEEVETRRVVKRLLEICYQHGIKAVDTTDNDGRTQRENLNNIVRNCNSYPKNGRLDVAIHFNQAESETGGVEVWYYDQAGLAAKVSKDVAAALGLRDRGAKEGKGLAVLNGTNAPAILIELPFLSHVGNMQAYESNFEPMCRAIVQAVTGQQVAVNGIRPVSKNVIQTGAFSPYEATDAMTALTSLKMTGVFYLQANGLPYIVTDPTSDAQLEAAKEYFKRKDWWFDVK</sequence>
<dbReference type="GO" id="GO:0008745">
    <property type="term" value="F:N-acetylmuramoyl-L-alanine amidase activity"/>
    <property type="evidence" value="ECO:0007669"/>
    <property type="project" value="InterPro"/>
</dbReference>
<proteinExistence type="predicted"/>
<protein>
    <submittedName>
        <fullName evidence="2">Endolysin</fullName>
    </submittedName>
</protein>
<dbReference type="InterPro" id="IPR002508">
    <property type="entry name" value="MurNAc-LAA_cat"/>
</dbReference>
<organism evidence="2 3">
    <name type="scientific">Bacillus phage AP50</name>
    <dbReference type="NCBI Taxonomy" id="2880538"/>
    <lineage>
        <taxon>Viruses</taxon>
        <taxon>Varidnaviria</taxon>
        <taxon>Bamfordvirae</taxon>
        <taxon>Preplasmiviricota</taxon>
        <taxon>Prepoliviricotina</taxon>
        <taxon>Tectiliviricetes</taxon>
        <taxon>Kalamavirales</taxon>
        <taxon>Tectiviridae</taxon>
        <taxon>Betatectivirus</taxon>
        <taxon>Betatectivirus AP50</taxon>
    </lineage>
</organism>
<dbReference type="SUPFAM" id="SSF53187">
    <property type="entry name" value="Zn-dependent exopeptidases"/>
    <property type="match status" value="1"/>
</dbReference>